<reference evidence="3 4" key="1">
    <citation type="submission" date="2024-01" db="EMBL/GenBank/DDBJ databases">
        <title>Comparative genomics of Cryptococcus and Kwoniella reveals pathogenesis evolution and contrasting modes of karyotype evolution via chromosome fusion or intercentromeric recombination.</title>
        <authorList>
            <person name="Coelho M.A."/>
            <person name="David-Palma M."/>
            <person name="Shea T."/>
            <person name="Bowers K."/>
            <person name="McGinley-Smith S."/>
            <person name="Mohammad A.W."/>
            <person name="Gnirke A."/>
            <person name="Yurkov A.M."/>
            <person name="Nowrousian M."/>
            <person name="Sun S."/>
            <person name="Cuomo C.A."/>
            <person name="Heitman J."/>
        </authorList>
    </citation>
    <scope>NUCLEOTIDE SEQUENCE [LARGE SCALE GENOMIC DNA]</scope>
    <source>
        <strain evidence="3 4">CBS 6074</strain>
    </source>
</reference>
<dbReference type="GO" id="GO:0005737">
    <property type="term" value="C:cytoplasm"/>
    <property type="evidence" value="ECO:0007669"/>
    <property type="project" value="TreeGrafter"/>
</dbReference>
<keyword evidence="4" id="KW-1185">Reference proteome</keyword>
<dbReference type="Gene3D" id="3.40.50.720">
    <property type="entry name" value="NAD(P)-binding Rossmann-like Domain"/>
    <property type="match status" value="1"/>
</dbReference>
<dbReference type="InterPro" id="IPR036291">
    <property type="entry name" value="NAD(P)-bd_dom_sf"/>
</dbReference>
<evidence type="ECO:0000259" key="2">
    <source>
        <dbReference type="Pfam" id="PF01408"/>
    </source>
</evidence>
<dbReference type="PANTHER" id="PTHR42840:SF5">
    <property type="entry name" value="NAD(P)-BINDING ROSSMANN-FOLD SUPERFAMILY PROTEIN"/>
    <property type="match status" value="1"/>
</dbReference>
<dbReference type="InterPro" id="IPR000683">
    <property type="entry name" value="Gfo/Idh/MocA-like_OxRdtase_N"/>
</dbReference>
<dbReference type="GeneID" id="91096394"/>
<dbReference type="EMBL" id="CP144104">
    <property type="protein sequence ID" value="WWC90787.1"/>
    <property type="molecule type" value="Genomic_DNA"/>
</dbReference>
<accession>A0AAX4JZT4</accession>
<dbReference type="SUPFAM" id="SSF51735">
    <property type="entry name" value="NAD(P)-binding Rossmann-fold domains"/>
    <property type="match status" value="1"/>
</dbReference>
<feature type="region of interest" description="Disordered" evidence="1">
    <location>
        <begin position="248"/>
        <end position="276"/>
    </location>
</feature>
<dbReference type="GO" id="GO:0000166">
    <property type="term" value="F:nucleotide binding"/>
    <property type="evidence" value="ECO:0007669"/>
    <property type="project" value="InterPro"/>
</dbReference>
<evidence type="ECO:0000313" key="4">
    <source>
        <dbReference type="Proteomes" id="UP001355207"/>
    </source>
</evidence>
<dbReference type="Pfam" id="PF01408">
    <property type="entry name" value="GFO_IDH_MocA"/>
    <property type="match status" value="1"/>
</dbReference>
<dbReference type="RefSeq" id="XP_066077550.1">
    <property type="nucleotide sequence ID" value="XM_066221453.1"/>
</dbReference>
<dbReference type="Gene3D" id="3.30.360.10">
    <property type="entry name" value="Dihydrodipicolinate Reductase, domain 2"/>
    <property type="match status" value="1"/>
</dbReference>
<protein>
    <recommendedName>
        <fullName evidence="2">Gfo/Idh/MocA-like oxidoreductase N-terminal domain-containing protein</fullName>
    </recommendedName>
</protein>
<dbReference type="GO" id="GO:0016491">
    <property type="term" value="F:oxidoreductase activity"/>
    <property type="evidence" value="ECO:0007669"/>
    <property type="project" value="TreeGrafter"/>
</dbReference>
<organism evidence="3 4">
    <name type="scientific">Kwoniella dendrophila CBS 6074</name>
    <dbReference type="NCBI Taxonomy" id="1295534"/>
    <lineage>
        <taxon>Eukaryota</taxon>
        <taxon>Fungi</taxon>
        <taxon>Dikarya</taxon>
        <taxon>Basidiomycota</taxon>
        <taxon>Agaricomycotina</taxon>
        <taxon>Tremellomycetes</taxon>
        <taxon>Tremellales</taxon>
        <taxon>Cryptococcaceae</taxon>
        <taxon>Kwoniella</taxon>
    </lineage>
</organism>
<dbReference type="Proteomes" id="UP001355207">
    <property type="component" value="Chromosome 7"/>
</dbReference>
<feature type="domain" description="Gfo/Idh/MocA-like oxidoreductase N-terminal" evidence="2">
    <location>
        <begin position="4"/>
        <end position="129"/>
    </location>
</feature>
<dbReference type="AlphaFoldDB" id="A0AAX4JZT4"/>
<evidence type="ECO:0000256" key="1">
    <source>
        <dbReference type="SAM" id="MobiDB-lite"/>
    </source>
</evidence>
<dbReference type="PANTHER" id="PTHR42840">
    <property type="entry name" value="NAD(P)-BINDING ROSSMANN-FOLD SUPERFAMILY PROTEIN-RELATED"/>
    <property type="match status" value="1"/>
</dbReference>
<sequence length="410" mass="45394">MTPNIALLGTGTFAKQSYLPALLDLQGVTLNVHSVWSRSEGTVKSFIDSIKDQIQDSKVNLTPKVESGDQGLNSILANKDIDAVLIVLPITSQPEIIRKCLKAGKHVLSEKPIAKDVKDAKALIDEYERDYKSKGLIWRIAENYSHEPLLREASELISSTPELGPILFWQLNMQGYIEDGSKYHKTSWRTIPDYQGGFLLDGGVHWTAFLRTVLPESARPSSIISVSSLHRTHLLPHDTIHAISLPSKTKSYTESHGPKTKLTTASNKETEIPGESIGKSYPTGQILLSFALPDLPKDKQSINGLKINFLNAQIEIQSIPSKRSYLLEITPAQGSNVEAIKKEGLMVGVNKEIELFTKAISNLKQNPNDIEKENDQNYNHGKPSDALWDLKVLQAMLQSNGKEVSVDDLV</sequence>
<gene>
    <name evidence="3" type="ORF">L201_005724</name>
</gene>
<dbReference type="SUPFAM" id="SSF55347">
    <property type="entry name" value="Glyceraldehyde-3-phosphate dehydrogenase-like, C-terminal domain"/>
    <property type="match status" value="1"/>
</dbReference>
<dbReference type="GO" id="GO:0006740">
    <property type="term" value="P:NADPH regeneration"/>
    <property type="evidence" value="ECO:0007669"/>
    <property type="project" value="TreeGrafter"/>
</dbReference>
<name>A0AAX4JZT4_9TREE</name>
<proteinExistence type="predicted"/>
<evidence type="ECO:0000313" key="3">
    <source>
        <dbReference type="EMBL" id="WWC90787.1"/>
    </source>
</evidence>